<name>A0A1H9ID70_9BACT</name>
<dbReference type="AlphaFoldDB" id="A0A1H9ID70"/>
<keyword evidence="1" id="KW-0175">Coiled coil</keyword>
<dbReference type="Proteomes" id="UP000199021">
    <property type="component" value="Unassembled WGS sequence"/>
</dbReference>
<dbReference type="InterPro" id="IPR052546">
    <property type="entry name" value="Transposase_8_domain"/>
</dbReference>
<dbReference type="GO" id="GO:0003677">
    <property type="term" value="F:DNA binding"/>
    <property type="evidence" value="ECO:0007669"/>
    <property type="project" value="InterPro"/>
</dbReference>
<reference evidence="3" key="1">
    <citation type="submission" date="2016-10" db="EMBL/GenBank/DDBJ databases">
        <authorList>
            <person name="Varghese N."/>
            <person name="Submissions S."/>
        </authorList>
    </citation>
    <scope>NUCLEOTIDE SEQUENCE [LARGE SCALE GENOMIC DNA]</scope>
    <source>
        <strain evidence="3">DSM 24740</strain>
    </source>
</reference>
<protein>
    <submittedName>
        <fullName evidence="2">Putative transposase</fullName>
    </submittedName>
</protein>
<evidence type="ECO:0000313" key="3">
    <source>
        <dbReference type="Proteomes" id="UP000199021"/>
    </source>
</evidence>
<dbReference type="SUPFAM" id="SSF46689">
    <property type="entry name" value="Homeodomain-like"/>
    <property type="match status" value="1"/>
</dbReference>
<feature type="coiled-coil region" evidence="1">
    <location>
        <begin position="42"/>
        <end position="76"/>
    </location>
</feature>
<dbReference type="PANTHER" id="PTHR33609">
    <property type="entry name" value="LOW CALCIUM RESPONSE LOCUS PROTEIN S"/>
    <property type="match status" value="1"/>
</dbReference>
<sequence>MRKSKFTKSQKLEILAKWDAGAKIDDLCREYQISTATLYNWKKEKTTDEDDTLRELKQLQQENARLKKMYANLSMDHEILREGYEMLKKWQAQDTKKK</sequence>
<accession>A0A1H9ID70</accession>
<dbReference type="InterPro" id="IPR002514">
    <property type="entry name" value="Transposase_8"/>
</dbReference>
<dbReference type="GO" id="GO:0006313">
    <property type="term" value="P:DNA transposition"/>
    <property type="evidence" value="ECO:0007669"/>
    <property type="project" value="InterPro"/>
</dbReference>
<evidence type="ECO:0000313" key="2">
    <source>
        <dbReference type="EMBL" id="SEQ72442.1"/>
    </source>
</evidence>
<dbReference type="InterPro" id="IPR036388">
    <property type="entry name" value="WH-like_DNA-bd_sf"/>
</dbReference>
<keyword evidence="3" id="KW-1185">Reference proteome</keyword>
<dbReference type="Pfam" id="PF01527">
    <property type="entry name" value="HTH_Tnp_1"/>
    <property type="match status" value="1"/>
</dbReference>
<dbReference type="EMBL" id="FOFB01000014">
    <property type="protein sequence ID" value="SEQ72442.1"/>
    <property type="molecule type" value="Genomic_DNA"/>
</dbReference>
<dbReference type="InterPro" id="IPR009057">
    <property type="entry name" value="Homeodomain-like_sf"/>
</dbReference>
<evidence type="ECO:0000256" key="1">
    <source>
        <dbReference type="SAM" id="Coils"/>
    </source>
</evidence>
<dbReference type="Gene3D" id="1.10.10.10">
    <property type="entry name" value="Winged helix-like DNA-binding domain superfamily/Winged helix DNA-binding domain"/>
    <property type="match status" value="1"/>
</dbReference>
<dbReference type="GO" id="GO:0004803">
    <property type="term" value="F:transposase activity"/>
    <property type="evidence" value="ECO:0007669"/>
    <property type="project" value="InterPro"/>
</dbReference>
<gene>
    <name evidence="2" type="ORF">SAMN05444359_114149</name>
</gene>
<dbReference type="OrthoDB" id="1495855at2"/>
<dbReference type="STRING" id="478744.SAMN05444359_114149"/>
<proteinExistence type="predicted"/>
<dbReference type="PANTHER" id="PTHR33609:SF1">
    <property type="entry name" value="TRANSPOSASE"/>
    <property type="match status" value="1"/>
</dbReference>
<dbReference type="RefSeq" id="WP_090169526.1">
    <property type="nucleotide sequence ID" value="NZ_FOFB01000014.1"/>
</dbReference>
<dbReference type="InParanoid" id="A0A1H9ID70"/>
<organism evidence="2 3">
    <name type="scientific">Neolewinella agarilytica</name>
    <dbReference type="NCBI Taxonomy" id="478744"/>
    <lineage>
        <taxon>Bacteria</taxon>
        <taxon>Pseudomonadati</taxon>
        <taxon>Bacteroidota</taxon>
        <taxon>Saprospiria</taxon>
        <taxon>Saprospirales</taxon>
        <taxon>Lewinellaceae</taxon>
        <taxon>Neolewinella</taxon>
    </lineage>
</organism>